<keyword evidence="3" id="KW-1185">Reference proteome</keyword>
<name>A0AAV4EKD8_9GAST</name>
<dbReference type="EMBL" id="BMAT01003747">
    <property type="protein sequence ID" value="GFR61568.1"/>
    <property type="molecule type" value="Genomic_DNA"/>
</dbReference>
<feature type="compositionally biased region" description="Basic residues" evidence="1">
    <location>
        <begin position="11"/>
        <end position="21"/>
    </location>
</feature>
<dbReference type="Proteomes" id="UP000762676">
    <property type="component" value="Unassembled WGS sequence"/>
</dbReference>
<proteinExistence type="predicted"/>
<protein>
    <submittedName>
        <fullName evidence="2">Uncharacterized protein</fullName>
    </submittedName>
</protein>
<comment type="caution">
    <text evidence="2">The sequence shown here is derived from an EMBL/GenBank/DDBJ whole genome shotgun (WGS) entry which is preliminary data.</text>
</comment>
<sequence length="129" mass="14431">MVINDRGQREKIHHTRGKAKGRFQENPKGSPATSAISVDEMEFRNPEIPNIEVYLSNGAPKNQLSHQIRVLSPSLKCKSSTLGKEGWSYMPNVSRQTNYRTCPELMQSSTSSKGDIPGCLTECFRNCLC</sequence>
<reference evidence="2 3" key="1">
    <citation type="journal article" date="2021" name="Elife">
        <title>Chloroplast acquisition without the gene transfer in kleptoplastic sea slugs, Plakobranchus ocellatus.</title>
        <authorList>
            <person name="Maeda T."/>
            <person name="Takahashi S."/>
            <person name="Yoshida T."/>
            <person name="Shimamura S."/>
            <person name="Takaki Y."/>
            <person name="Nagai Y."/>
            <person name="Toyoda A."/>
            <person name="Suzuki Y."/>
            <person name="Arimoto A."/>
            <person name="Ishii H."/>
            <person name="Satoh N."/>
            <person name="Nishiyama T."/>
            <person name="Hasebe M."/>
            <person name="Maruyama T."/>
            <person name="Minagawa J."/>
            <person name="Obokata J."/>
            <person name="Shigenobu S."/>
        </authorList>
    </citation>
    <scope>NUCLEOTIDE SEQUENCE [LARGE SCALE GENOMIC DNA]</scope>
</reference>
<organism evidence="2 3">
    <name type="scientific">Elysia marginata</name>
    <dbReference type="NCBI Taxonomy" id="1093978"/>
    <lineage>
        <taxon>Eukaryota</taxon>
        <taxon>Metazoa</taxon>
        <taxon>Spiralia</taxon>
        <taxon>Lophotrochozoa</taxon>
        <taxon>Mollusca</taxon>
        <taxon>Gastropoda</taxon>
        <taxon>Heterobranchia</taxon>
        <taxon>Euthyneura</taxon>
        <taxon>Panpulmonata</taxon>
        <taxon>Sacoglossa</taxon>
        <taxon>Placobranchoidea</taxon>
        <taxon>Plakobranchidae</taxon>
        <taxon>Elysia</taxon>
    </lineage>
</organism>
<feature type="region of interest" description="Disordered" evidence="1">
    <location>
        <begin position="1"/>
        <end position="36"/>
    </location>
</feature>
<gene>
    <name evidence="2" type="ORF">ElyMa_001850400</name>
</gene>
<evidence type="ECO:0000313" key="2">
    <source>
        <dbReference type="EMBL" id="GFR61568.1"/>
    </source>
</evidence>
<dbReference type="AlphaFoldDB" id="A0AAV4EKD8"/>
<feature type="compositionally biased region" description="Basic and acidic residues" evidence="1">
    <location>
        <begin position="1"/>
        <end position="10"/>
    </location>
</feature>
<accession>A0AAV4EKD8</accession>
<evidence type="ECO:0000256" key="1">
    <source>
        <dbReference type="SAM" id="MobiDB-lite"/>
    </source>
</evidence>
<evidence type="ECO:0000313" key="3">
    <source>
        <dbReference type="Proteomes" id="UP000762676"/>
    </source>
</evidence>